<evidence type="ECO:0000256" key="1">
    <source>
        <dbReference type="ARBA" id="ARBA00022884"/>
    </source>
</evidence>
<evidence type="ECO:0000256" key="3">
    <source>
        <dbReference type="SAM" id="MobiDB-lite"/>
    </source>
</evidence>
<dbReference type="InterPro" id="IPR000504">
    <property type="entry name" value="RRM_dom"/>
</dbReference>
<feature type="region of interest" description="Disordered" evidence="3">
    <location>
        <begin position="136"/>
        <end position="210"/>
    </location>
</feature>
<evidence type="ECO:0000313" key="5">
    <source>
        <dbReference type="EMBL" id="CAD8976701.1"/>
    </source>
</evidence>
<dbReference type="CDD" id="cd12247">
    <property type="entry name" value="RRM2_U1A_like"/>
    <property type="match status" value="1"/>
</dbReference>
<sequence>MRLSLSLGSEPGALVVCGFGEQRMADVMDQDGPPPNQTLYVCNINASLSKRHRLHELKEKLTNLCKPGEVIDIVALSNFYAKGQAFVVLKNLEQAEAAMKKLQGHELEGQAIKVAYAKSKSNAVEKIEGTFTGYKRVIKPKPPTGVKKAKPTVQADSDDESAPPPAPGFAPPAAGYPPQQPGAPQGYGGAPPGHAGMPQPPQQQQAVSQAPPLPHPILFLENVPHSADSEAVAGLFRAFMGYKEVRMVPSRPGLAFVEFENEMQSGVAMQRLQGVDMQGQALKITFSRS</sequence>
<dbReference type="PANTHER" id="PTHR10501">
    <property type="entry name" value="U1 SMALL NUCLEAR RIBONUCLEOPROTEIN A/U2 SMALL NUCLEAR RIBONUCLEOPROTEIN B"/>
    <property type="match status" value="1"/>
</dbReference>
<dbReference type="SMART" id="SM00360">
    <property type="entry name" value="RRM"/>
    <property type="match status" value="2"/>
</dbReference>
<evidence type="ECO:0000256" key="2">
    <source>
        <dbReference type="PROSITE-ProRule" id="PRU00176"/>
    </source>
</evidence>
<dbReference type="EMBL" id="HBFX01046082">
    <property type="protein sequence ID" value="CAD8976701.1"/>
    <property type="molecule type" value="Transcribed_RNA"/>
</dbReference>
<organism evidence="5">
    <name type="scientific">Hemiselmis andersenii</name>
    <name type="common">Cryptophyte alga</name>
    <dbReference type="NCBI Taxonomy" id="464988"/>
    <lineage>
        <taxon>Eukaryota</taxon>
        <taxon>Cryptophyceae</taxon>
        <taxon>Cryptomonadales</taxon>
        <taxon>Hemiselmidaceae</taxon>
        <taxon>Hemiselmis</taxon>
    </lineage>
</organism>
<keyword evidence="1 2" id="KW-0694">RNA-binding</keyword>
<dbReference type="PROSITE" id="PS50102">
    <property type="entry name" value="RRM"/>
    <property type="match status" value="2"/>
</dbReference>
<feature type="domain" description="RRM" evidence="4">
    <location>
        <begin position="216"/>
        <end position="289"/>
    </location>
</feature>
<reference evidence="5" key="1">
    <citation type="submission" date="2021-01" db="EMBL/GenBank/DDBJ databases">
        <authorList>
            <person name="Corre E."/>
            <person name="Pelletier E."/>
            <person name="Niang G."/>
            <person name="Scheremetjew M."/>
            <person name="Finn R."/>
            <person name="Kale V."/>
            <person name="Holt S."/>
            <person name="Cochrane G."/>
            <person name="Meng A."/>
            <person name="Brown T."/>
            <person name="Cohen L."/>
        </authorList>
    </citation>
    <scope>NUCLEOTIDE SEQUENCE</scope>
    <source>
        <strain evidence="5">CCMP644</strain>
    </source>
</reference>
<dbReference type="SUPFAM" id="SSF54928">
    <property type="entry name" value="RNA-binding domain, RBD"/>
    <property type="match status" value="1"/>
</dbReference>
<name>A0A7S1EKN1_HEMAN</name>
<feature type="compositionally biased region" description="Pro residues" evidence="3">
    <location>
        <begin position="162"/>
        <end position="181"/>
    </location>
</feature>
<dbReference type="GO" id="GO:0003723">
    <property type="term" value="F:RNA binding"/>
    <property type="evidence" value="ECO:0007669"/>
    <property type="project" value="UniProtKB-UniRule"/>
</dbReference>
<dbReference type="InterPro" id="IPR012677">
    <property type="entry name" value="Nucleotide-bd_a/b_plait_sf"/>
</dbReference>
<gene>
    <name evidence="5" type="ORF">HAND00432_LOCUS27708</name>
</gene>
<dbReference type="Gene3D" id="3.30.70.330">
    <property type="match status" value="2"/>
</dbReference>
<accession>A0A7S1EKN1</accession>
<evidence type="ECO:0000259" key="4">
    <source>
        <dbReference type="PROSITE" id="PS50102"/>
    </source>
</evidence>
<dbReference type="Pfam" id="PF00076">
    <property type="entry name" value="RRM_1"/>
    <property type="match status" value="2"/>
</dbReference>
<protein>
    <recommendedName>
        <fullName evidence="4">RRM domain-containing protein</fullName>
    </recommendedName>
</protein>
<dbReference type="FunFam" id="3.30.70.330:FF:000029">
    <property type="entry name" value="U2 small nuclear ribonucleoprotein B"/>
    <property type="match status" value="1"/>
</dbReference>
<proteinExistence type="predicted"/>
<dbReference type="InterPro" id="IPR035979">
    <property type="entry name" value="RBD_domain_sf"/>
</dbReference>
<feature type="compositionally biased region" description="Low complexity" evidence="3">
    <location>
        <begin position="192"/>
        <end position="210"/>
    </location>
</feature>
<dbReference type="AlphaFoldDB" id="A0A7S1EKN1"/>
<feature type="domain" description="RRM" evidence="4">
    <location>
        <begin position="37"/>
        <end position="119"/>
    </location>
</feature>